<dbReference type="AlphaFoldDB" id="A0AAD4F9U7"/>
<dbReference type="Proteomes" id="UP001199106">
    <property type="component" value="Unassembled WGS sequence"/>
</dbReference>
<dbReference type="EMBL" id="JAANER010000008">
    <property type="protein sequence ID" value="KAG9186519.1"/>
    <property type="molecule type" value="Genomic_DNA"/>
</dbReference>
<accession>A0AAD4F9U7</accession>
<evidence type="ECO:0000313" key="2">
    <source>
        <dbReference type="Proteomes" id="UP001199106"/>
    </source>
</evidence>
<proteinExistence type="predicted"/>
<sequence>MSSSTPTCTMLDAVNYEISLRESTIKASKKELESKSAGDVIYRETAVEYAVTVWSLPKFRLQKAVYGYVLSGHGPKTEFMDADEACGFGKGMMTWEEKEMIYRKRMAEHTEANIRVPSERRAKGP</sequence>
<comment type="caution">
    <text evidence="1">The sequence shown here is derived from an EMBL/GenBank/DDBJ whole genome shotgun (WGS) entry which is preliminary data.</text>
</comment>
<organism evidence="1 2">
    <name type="scientific">Alternaria panax</name>
    <dbReference type="NCBI Taxonomy" id="48097"/>
    <lineage>
        <taxon>Eukaryota</taxon>
        <taxon>Fungi</taxon>
        <taxon>Dikarya</taxon>
        <taxon>Ascomycota</taxon>
        <taxon>Pezizomycotina</taxon>
        <taxon>Dothideomycetes</taxon>
        <taxon>Pleosporomycetidae</taxon>
        <taxon>Pleosporales</taxon>
        <taxon>Pleosporineae</taxon>
        <taxon>Pleosporaceae</taxon>
        <taxon>Alternaria</taxon>
        <taxon>Alternaria sect. Panax</taxon>
    </lineage>
</organism>
<gene>
    <name evidence="1" type="ORF">G6011_09627</name>
</gene>
<protein>
    <submittedName>
        <fullName evidence="1">Uncharacterized protein</fullName>
    </submittedName>
</protein>
<evidence type="ECO:0000313" key="1">
    <source>
        <dbReference type="EMBL" id="KAG9186519.1"/>
    </source>
</evidence>
<keyword evidence="2" id="KW-1185">Reference proteome</keyword>
<reference evidence="1" key="1">
    <citation type="submission" date="2021-07" db="EMBL/GenBank/DDBJ databases">
        <title>Genome Resource of American Ginseng Black Spot Pathogen Alternaria panax.</title>
        <authorList>
            <person name="Qiu C."/>
            <person name="Wang W."/>
            <person name="Liu Z."/>
        </authorList>
    </citation>
    <scope>NUCLEOTIDE SEQUENCE</scope>
    <source>
        <strain evidence="1">BNCC115425</strain>
    </source>
</reference>
<name>A0AAD4F9U7_9PLEO</name>